<dbReference type="PANTHER" id="PTHR24089">
    <property type="entry name" value="SOLUTE CARRIER FAMILY 25"/>
    <property type="match status" value="1"/>
</dbReference>
<organism evidence="8">
    <name type="scientific">Pneumocystis jirovecii</name>
    <name type="common">Human pneumocystis pneumonia agent</name>
    <dbReference type="NCBI Taxonomy" id="42068"/>
    <lineage>
        <taxon>Eukaryota</taxon>
        <taxon>Fungi</taxon>
        <taxon>Dikarya</taxon>
        <taxon>Ascomycota</taxon>
        <taxon>Taphrinomycotina</taxon>
        <taxon>Pneumocystomycetes</taxon>
        <taxon>Pneumocystaceae</taxon>
        <taxon>Pneumocystis</taxon>
    </lineage>
</organism>
<accession>L0PD47</accession>
<keyword evidence="4 6" id="KW-1133">Transmembrane helix</keyword>
<proteinExistence type="predicted"/>
<dbReference type="GO" id="GO:0031966">
    <property type="term" value="C:mitochondrial membrane"/>
    <property type="evidence" value="ECO:0007669"/>
    <property type="project" value="UniProtKB-SubCell"/>
</dbReference>
<protein>
    <recommendedName>
        <fullName evidence="9">Mitochondrial carrier</fullName>
    </recommendedName>
</protein>
<evidence type="ECO:0000256" key="4">
    <source>
        <dbReference type="ARBA" id="ARBA00022989"/>
    </source>
</evidence>
<sequence length="443" mass="51287">MDTEDFGILKGQSSPYRPYYIPSDFSYVLEQGINQNTEELYKISSNKNWRKSEHLDYFDFKNNRELFKKILYSSIVRYLCVFVVQPFETAKTILQCQYHAKLKQNENKNEINDFFEERYSISDESESIVSNESDPPYFYEPNSLTISPDLSYTSKRGIVDREGYILTPPNDHEIQFPWEINIEKTQVRAAIYALWNKEGVFGLWKAQNISFIYSILYSIIESWSSSFLSKTFSFPDFFPETIDFDHWIASFFISLTSSAFTSLLLAPIDIAKTRIMMTPRRLNSHKFLKTNLLSFSICPPTLILPTLLYSTLPNAVSLIIPIFFNKCGLVIDPYETPIMHNFTSLIAALAHLSIKLPLETILRRAQLHISNMERTLVRPGRYTGISGTIWCILHEENNKPYTLDGFYYGWRMSLYTLAGIWTLGLTSFLPSGLPPDLPIMSQQ</sequence>
<dbReference type="STRING" id="1209962.L0PD47"/>
<evidence type="ECO:0008006" key="9">
    <source>
        <dbReference type="Google" id="ProtNLM"/>
    </source>
</evidence>
<dbReference type="AlphaFoldDB" id="L0PD47"/>
<evidence type="ECO:0000256" key="5">
    <source>
        <dbReference type="ARBA" id="ARBA00023136"/>
    </source>
</evidence>
<dbReference type="InterPro" id="IPR023395">
    <property type="entry name" value="MCP_dom_sf"/>
</dbReference>
<evidence type="ECO:0000256" key="2">
    <source>
        <dbReference type="ARBA" id="ARBA00022692"/>
    </source>
</evidence>
<evidence type="ECO:0000256" key="1">
    <source>
        <dbReference type="ARBA" id="ARBA00004325"/>
    </source>
</evidence>
<dbReference type="Proteomes" id="UP000010422">
    <property type="component" value="Unassembled WGS sequence"/>
</dbReference>
<dbReference type="Gene3D" id="1.50.40.10">
    <property type="entry name" value="Mitochondrial carrier domain"/>
    <property type="match status" value="1"/>
</dbReference>
<keyword evidence="5 6" id="KW-0472">Membrane</keyword>
<name>L0PD47_PNEJI</name>
<evidence type="ECO:0000313" key="8">
    <source>
        <dbReference type="Proteomes" id="UP000010422"/>
    </source>
</evidence>
<evidence type="ECO:0000256" key="6">
    <source>
        <dbReference type="SAM" id="Phobius"/>
    </source>
</evidence>
<comment type="subcellular location">
    <subcellularLocation>
        <location evidence="1">Mitochondrion membrane</location>
    </subcellularLocation>
</comment>
<gene>
    <name evidence="7" type="ORF">PNEJI1_003136</name>
</gene>
<evidence type="ECO:0000313" key="7">
    <source>
        <dbReference type="EMBL" id="CCJ30316.1"/>
    </source>
</evidence>
<keyword evidence="2 6" id="KW-0812">Transmembrane</keyword>
<keyword evidence="3" id="KW-0677">Repeat</keyword>
<dbReference type="EMBL" id="CAKM01000246">
    <property type="protein sequence ID" value="CCJ30316.1"/>
    <property type="molecule type" value="Genomic_DNA"/>
</dbReference>
<feature type="transmembrane region" description="Helical" evidence="6">
    <location>
        <begin position="248"/>
        <end position="271"/>
    </location>
</feature>
<evidence type="ECO:0000256" key="3">
    <source>
        <dbReference type="ARBA" id="ARBA00022737"/>
    </source>
</evidence>
<dbReference type="FunCoup" id="L0PD47">
    <property type="interactions" value="17"/>
</dbReference>
<feature type="transmembrane region" description="Helical" evidence="6">
    <location>
        <begin position="414"/>
        <end position="433"/>
    </location>
</feature>
<comment type="caution">
    <text evidence="7">The sequence shown here is derived from an EMBL/GenBank/DDBJ whole genome shotgun (WGS) entry which is preliminary data.</text>
</comment>
<dbReference type="SUPFAM" id="SSF103506">
    <property type="entry name" value="Mitochondrial carrier"/>
    <property type="match status" value="1"/>
</dbReference>
<reference evidence="7 8" key="1">
    <citation type="journal article" date="2012" name="MBio">
        <title>De novo assembly of the Pneumocystis jirovecii genome from a single bronchoalveolar lavage fluid specimen from a patient.</title>
        <authorList>
            <person name="Cisse O.H."/>
            <person name="Pagni M."/>
            <person name="Hauser P.M."/>
        </authorList>
    </citation>
    <scope>NUCLEOTIDE SEQUENCE [LARGE SCALE GENOMIC DNA]</scope>
    <source>
        <strain evidence="7 8">SE8</strain>
    </source>
</reference>
<dbReference type="VEuPathDB" id="FungiDB:PNEJI1_003136"/>
<dbReference type="InParanoid" id="L0PD47"/>